<sequence length="185" mass="20032">MNLLFSFAPFIVFAVLIHLGYAEAGLWAGALTAGGLLLRDRLVLGRSIKILELGTMVLFAGLAAYTSRVDHEWTIPAVRLIVDGGLLLIALFSLAIRVPFTLQYARESAPREVWSTPQFYAVNRNITAVWAGAFAVLVVADAAMIYLPEIPRRIDIIATVLALVGAYTFTVRATGRAQEGVKVSG</sequence>
<organism evidence="2 3">
    <name type="scientific">Methylobacterium planeticum</name>
    <dbReference type="NCBI Taxonomy" id="2615211"/>
    <lineage>
        <taxon>Bacteria</taxon>
        <taxon>Pseudomonadati</taxon>
        <taxon>Pseudomonadota</taxon>
        <taxon>Alphaproteobacteria</taxon>
        <taxon>Hyphomicrobiales</taxon>
        <taxon>Methylobacteriaceae</taxon>
        <taxon>Methylobacterium</taxon>
    </lineage>
</organism>
<proteinExistence type="predicted"/>
<evidence type="ECO:0000313" key="2">
    <source>
        <dbReference type="EMBL" id="KAB1069915.1"/>
    </source>
</evidence>
<protein>
    <recommendedName>
        <fullName evidence="4">Intracellular septation protein A</fullName>
    </recommendedName>
</protein>
<evidence type="ECO:0008006" key="4">
    <source>
        <dbReference type="Google" id="ProtNLM"/>
    </source>
</evidence>
<keyword evidence="1" id="KW-1133">Transmembrane helix</keyword>
<dbReference type="EMBL" id="VZZJ01000035">
    <property type="protein sequence ID" value="KAB1069915.1"/>
    <property type="molecule type" value="Genomic_DNA"/>
</dbReference>
<evidence type="ECO:0000256" key="1">
    <source>
        <dbReference type="SAM" id="Phobius"/>
    </source>
</evidence>
<feature type="transmembrane region" description="Helical" evidence="1">
    <location>
        <begin position="128"/>
        <end position="147"/>
    </location>
</feature>
<keyword evidence="1" id="KW-0812">Transmembrane</keyword>
<dbReference type="RefSeq" id="WP_150966487.1">
    <property type="nucleotide sequence ID" value="NZ_VZZJ01000035.1"/>
</dbReference>
<feature type="transmembrane region" description="Helical" evidence="1">
    <location>
        <begin position="154"/>
        <end position="175"/>
    </location>
</feature>
<feature type="transmembrane region" description="Helical" evidence="1">
    <location>
        <begin position="77"/>
        <end position="96"/>
    </location>
</feature>
<name>A0A6N6ML97_9HYPH</name>
<keyword evidence="1" id="KW-0472">Membrane</keyword>
<reference evidence="2 3" key="1">
    <citation type="submission" date="2019-09" db="EMBL/GenBank/DDBJ databases">
        <title>YIM 132548 draft genome.</title>
        <authorList>
            <person name="Jiang L."/>
        </authorList>
    </citation>
    <scope>NUCLEOTIDE SEQUENCE [LARGE SCALE GENOMIC DNA]</scope>
    <source>
        <strain evidence="2 3">YIM 132548</strain>
    </source>
</reference>
<accession>A0A6N6ML97</accession>
<dbReference type="AlphaFoldDB" id="A0A6N6ML97"/>
<gene>
    <name evidence="2" type="ORF">F6X51_24710</name>
</gene>
<keyword evidence="3" id="KW-1185">Reference proteome</keyword>
<dbReference type="Proteomes" id="UP000441523">
    <property type="component" value="Unassembled WGS sequence"/>
</dbReference>
<comment type="caution">
    <text evidence="2">The sequence shown here is derived from an EMBL/GenBank/DDBJ whole genome shotgun (WGS) entry which is preliminary data.</text>
</comment>
<evidence type="ECO:0000313" key="3">
    <source>
        <dbReference type="Proteomes" id="UP000441523"/>
    </source>
</evidence>
<feature type="transmembrane region" description="Helical" evidence="1">
    <location>
        <begin position="46"/>
        <end position="65"/>
    </location>
</feature>